<accession>E8RW38</accession>
<feature type="chain" id="PRO_5003227115" description="Lipoprotein" evidence="2">
    <location>
        <begin position="24"/>
        <end position="76"/>
    </location>
</feature>
<dbReference type="Proteomes" id="UP000001492">
    <property type="component" value="Plasmid pASTEX02"/>
</dbReference>
<evidence type="ECO:0000256" key="1">
    <source>
        <dbReference type="SAM" id="MobiDB-lite"/>
    </source>
</evidence>
<proteinExistence type="predicted"/>
<feature type="signal peptide" evidence="2">
    <location>
        <begin position="1"/>
        <end position="23"/>
    </location>
</feature>
<keyword evidence="2" id="KW-0732">Signal</keyword>
<dbReference type="OrthoDB" id="7174035at2"/>
<sequence length="76" mass="7952">MNSMKRLNLLALTLAVTTLGACASTPESDKGYTVKVVKMSPAPRDKFYKIVKVPNAPASPATAPKAEASQSGSTDK</sequence>
<keyword evidence="4" id="KW-1185">Reference proteome</keyword>
<organism evidence="3 4">
    <name type="scientific">Asticcacaulis excentricus (strain ATCC 15261 / DSM 4724 / KCTC 12464 / NCIMB 9791 / VKM B-1370 / CB 48)</name>
    <dbReference type="NCBI Taxonomy" id="573065"/>
    <lineage>
        <taxon>Bacteria</taxon>
        <taxon>Pseudomonadati</taxon>
        <taxon>Pseudomonadota</taxon>
        <taxon>Alphaproteobacteria</taxon>
        <taxon>Caulobacterales</taxon>
        <taxon>Caulobacteraceae</taxon>
        <taxon>Asticcacaulis</taxon>
    </lineage>
</organism>
<evidence type="ECO:0000313" key="3">
    <source>
        <dbReference type="EMBL" id="ADU15460.1"/>
    </source>
</evidence>
<geneLocation type="plasmid" evidence="3 4">
    <name>pASTEX02</name>
</geneLocation>
<reference evidence="4" key="1">
    <citation type="submission" date="2010-12" db="EMBL/GenBank/DDBJ databases">
        <title>Complete sequence of plasmid 2 of Asticcacaulis excentricus CB 48.</title>
        <authorList>
            <consortium name="US DOE Joint Genome Institute"/>
            <person name="Lucas S."/>
            <person name="Copeland A."/>
            <person name="Lapidus A."/>
            <person name="Cheng J.-F."/>
            <person name="Bruce D."/>
            <person name="Goodwin L."/>
            <person name="Pitluck S."/>
            <person name="Teshima H."/>
            <person name="Davenport K."/>
            <person name="Detter J.C."/>
            <person name="Han C."/>
            <person name="Tapia R."/>
            <person name="Land M."/>
            <person name="Hauser L."/>
            <person name="Jeffries C."/>
            <person name="Kyrpides N."/>
            <person name="Ivanova N."/>
            <person name="Ovchinnikova G."/>
            <person name="Brun Y.V."/>
            <person name="Woyke T."/>
        </authorList>
    </citation>
    <scope>NUCLEOTIDE SEQUENCE [LARGE SCALE GENOMIC DNA]</scope>
    <source>
        <strain evidence="4">ATCC 15261 / DSM 4724 / KCTC 12464 / NCIMB 9791 / VKM B-1370 / CB 48</strain>
        <plasmid evidence="4">pASTEX02</plasmid>
    </source>
</reference>
<name>E8RW38_ASTEC</name>
<dbReference type="EMBL" id="CP002398">
    <property type="protein sequence ID" value="ADU15460.1"/>
    <property type="molecule type" value="Genomic_DNA"/>
</dbReference>
<protein>
    <recommendedName>
        <fullName evidence="5">Lipoprotein</fullName>
    </recommendedName>
</protein>
<dbReference type="AlphaFoldDB" id="E8RW38"/>
<feature type="region of interest" description="Disordered" evidence="1">
    <location>
        <begin position="56"/>
        <end position="76"/>
    </location>
</feature>
<dbReference type="KEGG" id="aex:Astex_3853"/>
<gene>
    <name evidence="3" type="ordered locus">Astex_3853</name>
</gene>
<evidence type="ECO:0000313" key="4">
    <source>
        <dbReference type="Proteomes" id="UP000001492"/>
    </source>
</evidence>
<evidence type="ECO:0000256" key="2">
    <source>
        <dbReference type="SAM" id="SignalP"/>
    </source>
</evidence>
<dbReference type="RefSeq" id="WP_013481273.1">
    <property type="nucleotide sequence ID" value="NC_014819.1"/>
</dbReference>
<dbReference type="PROSITE" id="PS51257">
    <property type="entry name" value="PROKAR_LIPOPROTEIN"/>
    <property type="match status" value="1"/>
</dbReference>
<evidence type="ECO:0008006" key="5">
    <source>
        <dbReference type="Google" id="ProtNLM"/>
    </source>
</evidence>
<dbReference type="HOGENOM" id="CLU_2646672_0_0_5"/>
<keyword evidence="3" id="KW-0614">Plasmid</keyword>